<dbReference type="AlphaFoldDB" id="A0A7X1NLR1"/>
<evidence type="ECO:0000256" key="4">
    <source>
        <dbReference type="ARBA" id="ARBA00022723"/>
    </source>
</evidence>
<evidence type="ECO:0000256" key="7">
    <source>
        <dbReference type="ARBA" id="ARBA00023118"/>
    </source>
</evidence>
<dbReference type="InterPro" id="IPR013597">
    <property type="entry name" value="Mat_intron_G2"/>
</dbReference>
<keyword evidence="4" id="KW-0479">Metal-binding</keyword>
<dbReference type="Pfam" id="PF08388">
    <property type="entry name" value="GIIM"/>
    <property type="match status" value="1"/>
</dbReference>
<dbReference type="PRINTS" id="PR00866">
    <property type="entry name" value="RNADNAPOLMS"/>
</dbReference>
<dbReference type="InterPro" id="IPR030931">
    <property type="entry name" value="Group_II_RT_mat"/>
</dbReference>
<dbReference type="PANTHER" id="PTHR34047:SF3">
    <property type="entry name" value="BLR2052 PROTEIN"/>
    <property type="match status" value="1"/>
</dbReference>
<evidence type="ECO:0000256" key="3">
    <source>
        <dbReference type="ARBA" id="ARBA00022695"/>
    </source>
</evidence>
<dbReference type="InterPro" id="IPR043502">
    <property type="entry name" value="DNA/RNA_pol_sf"/>
</dbReference>
<gene>
    <name evidence="11" type="primary">ltrA</name>
    <name evidence="11" type="ORF">GCT13_47435</name>
</gene>
<evidence type="ECO:0000256" key="6">
    <source>
        <dbReference type="ARBA" id="ARBA00022918"/>
    </source>
</evidence>
<name>A0A7X1NLR1_9BURK</name>
<dbReference type="GO" id="GO:0046872">
    <property type="term" value="F:metal ion binding"/>
    <property type="evidence" value="ECO:0007669"/>
    <property type="project" value="UniProtKB-KW"/>
</dbReference>
<keyword evidence="6 11" id="KW-0695">RNA-directed DNA polymerase</keyword>
<evidence type="ECO:0000256" key="8">
    <source>
        <dbReference type="ARBA" id="ARBA00034120"/>
    </source>
</evidence>
<keyword evidence="2 11" id="KW-0808">Transferase</keyword>
<reference evidence="11 12" key="1">
    <citation type="submission" date="2019-10" db="EMBL/GenBank/DDBJ databases">
        <title>Paraburkholderia sp. isolated from nodules of Mimosa pudica from Brazilian Atlantic Forest soils.</title>
        <authorList>
            <person name="Paulitsch F."/>
            <person name="Hungria M."/>
            <person name="Dall'Agnol R."/>
        </authorList>
    </citation>
    <scope>NUCLEOTIDE SEQUENCE [LARGE SCALE GENOMIC DNA]</scope>
    <source>
        <strain evidence="11 12">CNPSo 3157</strain>
    </source>
</reference>
<dbReference type="NCBIfam" id="TIGR04416">
    <property type="entry name" value="group_II_RT_mat"/>
    <property type="match status" value="1"/>
</dbReference>
<dbReference type="PANTHER" id="PTHR34047">
    <property type="entry name" value="NUCLEAR INTRON MATURASE 1, MITOCHONDRIAL-RELATED"/>
    <property type="match status" value="1"/>
</dbReference>
<comment type="caution">
    <text evidence="11">The sequence shown here is derived from an EMBL/GenBank/DDBJ whole genome shotgun (WGS) entry which is preliminary data.</text>
</comment>
<organism evidence="11 12">
    <name type="scientific">Paraburkholderia franconis</name>
    <dbReference type="NCBI Taxonomy" id="2654983"/>
    <lineage>
        <taxon>Bacteria</taxon>
        <taxon>Pseudomonadati</taxon>
        <taxon>Pseudomonadota</taxon>
        <taxon>Betaproteobacteria</taxon>
        <taxon>Burkholderiales</taxon>
        <taxon>Burkholderiaceae</taxon>
        <taxon>Paraburkholderia</taxon>
    </lineage>
</organism>
<comment type="catalytic activity">
    <reaction evidence="9">
        <text>DNA(n) + a 2'-deoxyribonucleoside 5'-triphosphate = DNA(n+1) + diphosphate</text>
        <dbReference type="Rhea" id="RHEA:22508"/>
        <dbReference type="Rhea" id="RHEA-COMP:17339"/>
        <dbReference type="Rhea" id="RHEA-COMP:17340"/>
        <dbReference type="ChEBI" id="CHEBI:33019"/>
        <dbReference type="ChEBI" id="CHEBI:61560"/>
        <dbReference type="ChEBI" id="CHEBI:173112"/>
        <dbReference type="EC" id="2.7.7.49"/>
    </reaction>
</comment>
<sequence length="414" mass="48238">MDKAKPFDISKREVWEAFKRVKANHGAAGVDGQSIAEFEEDLSNNLYRLWNRLSSGSYVPPPVRRVDIPKADGKTRPLGIPTVSDRIAQMVVRRYLEPILEPVFHDDSYGYRPGRSAHQALAVARQRCWRADWVLDLDIKGFFDNIDHPLLMRALRRHTNCKWVLLYIERWLVAPVCMPDGALVSRDRGTPQGAVVSPILANLFLHYAFDQWMSRNYPGVQFERYADDVICHCKSEAQAKQLRAELDARLAACKLQLHPEKTKIVYCKDDNRRGSYPVQRFDFLGYCFRPRSSLNRSGTLFVSFAPAVSDQAAKSMRLRMRRWRLHSRNDLELVEVARWTQPVLLGWVRYYGRFRPSALRGALRTLDSFIVRWAQRKYKKLRTHKLRAWDWLRRLKTQRPTLFAHWTLGATAGR</sequence>
<dbReference type="InterPro" id="IPR043128">
    <property type="entry name" value="Rev_trsase/Diguanyl_cyclase"/>
</dbReference>
<dbReference type="Proteomes" id="UP000484381">
    <property type="component" value="Unassembled WGS sequence"/>
</dbReference>
<keyword evidence="3 11" id="KW-0548">Nucleotidyltransferase</keyword>
<dbReference type="InterPro" id="IPR000123">
    <property type="entry name" value="Reverse_transcriptase_msDNA"/>
</dbReference>
<proteinExistence type="inferred from homology"/>
<accession>A0A7X1NLR1</accession>
<dbReference type="Gene3D" id="3.30.70.270">
    <property type="match status" value="1"/>
</dbReference>
<protein>
    <recommendedName>
        <fullName evidence="1">RNA-directed DNA polymerase</fullName>
        <ecNumber evidence="1">2.7.7.49</ecNumber>
    </recommendedName>
</protein>
<dbReference type="RefSeq" id="WP_152768411.1">
    <property type="nucleotide sequence ID" value="NZ_WHNP01000193.1"/>
</dbReference>
<dbReference type="SUPFAM" id="SSF56672">
    <property type="entry name" value="DNA/RNA polymerases"/>
    <property type="match status" value="1"/>
</dbReference>
<evidence type="ECO:0000259" key="10">
    <source>
        <dbReference type="PROSITE" id="PS50878"/>
    </source>
</evidence>
<dbReference type="EMBL" id="WHNP01000193">
    <property type="protein sequence ID" value="MPW24081.1"/>
    <property type="molecule type" value="Genomic_DNA"/>
</dbReference>
<dbReference type="InterPro" id="IPR051083">
    <property type="entry name" value="GrpII_Intron_Splice-Mob/Def"/>
</dbReference>
<keyword evidence="12" id="KW-1185">Reference proteome</keyword>
<dbReference type="GO" id="GO:0051607">
    <property type="term" value="P:defense response to virus"/>
    <property type="evidence" value="ECO:0007669"/>
    <property type="project" value="UniProtKB-KW"/>
</dbReference>
<feature type="domain" description="Reverse transcriptase" evidence="10">
    <location>
        <begin position="49"/>
        <end position="288"/>
    </location>
</feature>
<evidence type="ECO:0000256" key="1">
    <source>
        <dbReference type="ARBA" id="ARBA00012493"/>
    </source>
</evidence>
<dbReference type="InterPro" id="IPR000477">
    <property type="entry name" value="RT_dom"/>
</dbReference>
<dbReference type="PROSITE" id="PS50878">
    <property type="entry name" value="RT_POL"/>
    <property type="match status" value="1"/>
</dbReference>
<keyword evidence="7" id="KW-0051">Antiviral defense</keyword>
<evidence type="ECO:0000313" key="11">
    <source>
        <dbReference type="EMBL" id="MPW24081.1"/>
    </source>
</evidence>
<dbReference type="GO" id="GO:0003723">
    <property type="term" value="F:RNA binding"/>
    <property type="evidence" value="ECO:0007669"/>
    <property type="project" value="InterPro"/>
</dbReference>
<dbReference type="CDD" id="cd01651">
    <property type="entry name" value="RT_G2_intron"/>
    <property type="match status" value="1"/>
</dbReference>
<keyword evidence="5" id="KW-0460">Magnesium</keyword>
<dbReference type="EC" id="2.7.7.49" evidence="1"/>
<dbReference type="Pfam" id="PF00078">
    <property type="entry name" value="RVT_1"/>
    <property type="match status" value="1"/>
</dbReference>
<evidence type="ECO:0000256" key="9">
    <source>
        <dbReference type="ARBA" id="ARBA00048173"/>
    </source>
</evidence>
<comment type="similarity">
    <text evidence="8">Belongs to the bacterial reverse transcriptase family.</text>
</comment>
<evidence type="ECO:0000313" key="12">
    <source>
        <dbReference type="Proteomes" id="UP000484381"/>
    </source>
</evidence>
<evidence type="ECO:0000256" key="5">
    <source>
        <dbReference type="ARBA" id="ARBA00022842"/>
    </source>
</evidence>
<dbReference type="GO" id="GO:0003964">
    <property type="term" value="F:RNA-directed DNA polymerase activity"/>
    <property type="evidence" value="ECO:0007669"/>
    <property type="project" value="UniProtKB-KW"/>
</dbReference>
<evidence type="ECO:0000256" key="2">
    <source>
        <dbReference type="ARBA" id="ARBA00022679"/>
    </source>
</evidence>